<sequence>MSLVVLLLSAVILAATAIQSSALSIGRLTQQKGSGFVLHQSFNNHDCQRISQDDYNILVHRRRVVSSLLSNALFGTVLPIWTITETSIPLSSSYANAAIREAKTGILLPSVGEIESAIPTAWDEDDDNILSSSDKSSFSRLDSSPDTLFYSEPRFVEHVDEQAVETMTSYISDRLLQPGDAVLDLCSSWTSHIRQQSKEGKSSLSLKRVAGLGMNAKELESNPVLTDWTLLDLNADANVKLPYEDERFDVVLLQLSIDYLIHPLEVLKEASRVLRKNGRIAILFSNRLFLTKAVGLWTGSDDIEHAYTVGNYLHYCGGDFTNIKAEDLSTRKQKGKERVIVGDPLYVVTATKG</sequence>
<dbReference type="PANTHER" id="PTHR43036:SF2">
    <property type="entry name" value="OS04G0481300 PROTEIN"/>
    <property type="match status" value="1"/>
</dbReference>
<feature type="domain" description="Methyltransferase type 11" evidence="2">
    <location>
        <begin position="233"/>
        <end position="282"/>
    </location>
</feature>
<name>A0ABD3M4I3_9STRA</name>
<keyword evidence="1" id="KW-0732">Signal</keyword>
<organism evidence="3 4">
    <name type="scientific">Discostella pseudostelligera</name>
    <dbReference type="NCBI Taxonomy" id="259834"/>
    <lineage>
        <taxon>Eukaryota</taxon>
        <taxon>Sar</taxon>
        <taxon>Stramenopiles</taxon>
        <taxon>Ochrophyta</taxon>
        <taxon>Bacillariophyta</taxon>
        <taxon>Coscinodiscophyceae</taxon>
        <taxon>Thalassiosirophycidae</taxon>
        <taxon>Stephanodiscales</taxon>
        <taxon>Stephanodiscaceae</taxon>
        <taxon>Discostella</taxon>
    </lineage>
</organism>
<dbReference type="AlphaFoldDB" id="A0ABD3M4I3"/>
<dbReference type="EMBL" id="JALLBG020000216">
    <property type="protein sequence ID" value="KAL3758853.1"/>
    <property type="molecule type" value="Genomic_DNA"/>
</dbReference>
<dbReference type="PANTHER" id="PTHR43036">
    <property type="entry name" value="OSJNBB0011N17.9 PROTEIN"/>
    <property type="match status" value="1"/>
</dbReference>
<protein>
    <recommendedName>
        <fullName evidence="2">Methyltransferase type 11 domain-containing protein</fullName>
    </recommendedName>
</protein>
<feature type="signal peptide" evidence="1">
    <location>
        <begin position="1"/>
        <end position="22"/>
    </location>
</feature>
<evidence type="ECO:0000256" key="1">
    <source>
        <dbReference type="SAM" id="SignalP"/>
    </source>
</evidence>
<dbReference type="Gene3D" id="3.40.50.150">
    <property type="entry name" value="Vaccinia Virus protein VP39"/>
    <property type="match status" value="1"/>
</dbReference>
<reference evidence="3 4" key="1">
    <citation type="submission" date="2024-10" db="EMBL/GenBank/DDBJ databases">
        <title>Updated reference genomes for cyclostephanoid diatoms.</title>
        <authorList>
            <person name="Roberts W.R."/>
            <person name="Alverson A.J."/>
        </authorList>
    </citation>
    <scope>NUCLEOTIDE SEQUENCE [LARGE SCALE GENOMIC DNA]</scope>
    <source>
        <strain evidence="3 4">AJA232-27</strain>
    </source>
</reference>
<proteinExistence type="predicted"/>
<comment type="caution">
    <text evidence="3">The sequence shown here is derived from an EMBL/GenBank/DDBJ whole genome shotgun (WGS) entry which is preliminary data.</text>
</comment>
<dbReference type="CDD" id="cd02440">
    <property type="entry name" value="AdoMet_MTases"/>
    <property type="match status" value="1"/>
</dbReference>
<dbReference type="InterPro" id="IPR029063">
    <property type="entry name" value="SAM-dependent_MTases_sf"/>
</dbReference>
<evidence type="ECO:0000313" key="4">
    <source>
        <dbReference type="Proteomes" id="UP001530293"/>
    </source>
</evidence>
<feature type="chain" id="PRO_5044799493" description="Methyltransferase type 11 domain-containing protein" evidence="1">
    <location>
        <begin position="23"/>
        <end position="353"/>
    </location>
</feature>
<dbReference type="Pfam" id="PF08241">
    <property type="entry name" value="Methyltransf_11"/>
    <property type="match status" value="1"/>
</dbReference>
<dbReference type="InterPro" id="IPR013216">
    <property type="entry name" value="Methyltransf_11"/>
</dbReference>
<gene>
    <name evidence="3" type="ORF">ACHAWU_003125</name>
</gene>
<evidence type="ECO:0000313" key="3">
    <source>
        <dbReference type="EMBL" id="KAL3758853.1"/>
    </source>
</evidence>
<dbReference type="Proteomes" id="UP001530293">
    <property type="component" value="Unassembled WGS sequence"/>
</dbReference>
<evidence type="ECO:0000259" key="2">
    <source>
        <dbReference type="Pfam" id="PF08241"/>
    </source>
</evidence>
<accession>A0ABD3M4I3</accession>
<keyword evidence="4" id="KW-1185">Reference proteome</keyword>
<dbReference type="SUPFAM" id="SSF53335">
    <property type="entry name" value="S-adenosyl-L-methionine-dependent methyltransferases"/>
    <property type="match status" value="1"/>
</dbReference>